<evidence type="ECO:0000256" key="2">
    <source>
        <dbReference type="SAM" id="SignalP"/>
    </source>
</evidence>
<name>A0A9D4GNZ2_DREPO</name>
<dbReference type="Proteomes" id="UP000828390">
    <property type="component" value="Unassembled WGS sequence"/>
</dbReference>
<sequence length="100" mass="10926">MEMILLKTGVQLMTLLTTSFLTMKATPWRCIESSPLNNILCPSSVDVSPNPGNLNSASPMISQRLRSSSYVSSWTVTHAFSVLTFHVLLVVPFVANLIDG</sequence>
<keyword evidence="1" id="KW-0812">Transmembrane</keyword>
<organism evidence="3 4">
    <name type="scientific">Dreissena polymorpha</name>
    <name type="common">Zebra mussel</name>
    <name type="synonym">Mytilus polymorpha</name>
    <dbReference type="NCBI Taxonomy" id="45954"/>
    <lineage>
        <taxon>Eukaryota</taxon>
        <taxon>Metazoa</taxon>
        <taxon>Spiralia</taxon>
        <taxon>Lophotrochozoa</taxon>
        <taxon>Mollusca</taxon>
        <taxon>Bivalvia</taxon>
        <taxon>Autobranchia</taxon>
        <taxon>Heteroconchia</taxon>
        <taxon>Euheterodonta</taxon>
        <taxon>Imparidentia</taxon>
        <taxon>Neoheterodontei</taxon>
        <taxon>Myida</taxon>
        <taxon>Dreissenoidea</taxon>
        <taxon>Dreissenidae</taxon>
        <taxon>Dreissena</taxon>
    </lineage>
</organism>
<dbReference type="EMBL" id="JAIWYP010000005">
    <property type="protein sequence ID" value="KAH3820659.1"/>
    <property type="molecule type" value="Genomic_DNA"/>
</dbReference>
<reference evidence="3" key="1">
    <citation type="journal article" date="2019" name="bioRxiv">
        <title>The Genome of the Zebra Mussel, Dreissena polymorpha: A Resource for Invasive Species Research.</title>
        <authorList>
            <person name="McCartney M.A."/>
            <person name="Auch B."/>
            <person name="Kono T."/>
            <person name="Mallez S."/>
            <person name="Zhang Y."/>
            <person name="Obille A."/>
            <person name="Becker A."/>
            <person name="Abrahante J.E."/>
            <person name="Garbe J."/>
            <person name="Badalamenti J.P."/>
            <person name="Herman A."/>
            <person name="Mangelson H."/>
            <person name="Liachko I."/>
            <person name="Sullivan S."/>
            <person name="Sone E.D."/>
            <person name="Koren S."/>
            <person name="Silverstein K.A.T."/>
            <person name="Beckman K.B."/>
            <person name="Gohl D.M."/>
        </authorList>
    </citation>
    <scope>NUCLEOTIDE SEQUENCE</scope>
    <source>
        <strain evidence="3">Duluth1</strain>
        <tissue evidence="3">Whole animal</tissue>
    </source>
</reference>
<protein>
    <submittedName>
        <fullName evidence="3">Uncharacterized protein</fullName>
    </submittedName>
</protein>
<keyword evidence="1" id="KW-0472">Membrane</keyword>
<evidence type="ECO:0000256" key="1">
    <source>
        <dbReference type="SAM" id="Phobius"/>
    </source>
</evidence>
<keyword evidence="1" id="KW-1133">Transmembrane helix</keyword>
<comment type="caution">
    <text evidence="3">The sequence shown here is derived from an EMBL/GenBank/DDBJ whole genome shotgun (WGS) entry which is preliminary data.</text>
</comment>
<feature type="transmembrane region" description="Helical" evidence="1">
    <location>
        <begin position="70"/>
        <end position="95"/>
    </location>
</feature>
<proteinExistence type="predicted"/>
<dbReference type="AlphaFoldDB" id="A0A9D4GNZ2"/>
<feature type="chain" id="PRO_5038483921" evidence="2">
    <location>
        <begin position="28"/>
        <end position="100"/>
    </location>
</feature>
<evidence type="ECO:0000313" key="4">
    <source>
        <dbReference type="Proteomes" id="UP000828390"/>
    </source>
</evidence>
<keyword evidence="4" id="KW-1185">Reference proteome</keyword>
<keyword evidence="2" id="KW-0732">Signal</keyword>
<reference evidence="3" key="2">
    <citation type="submission" date="2020-11" db="EMBL/GenBank/DDBJ databases">
        <authorList>
            <person name="McCartney M.A."/>
            <person name="Auch B."/>
            <person name="Kono T."/>
            <person name="Mallez S."/>
            <person name="Becker A."/>
            <person name="Gohl D.M."/>
            <person name="Silverstein K.A.T."/>
            <person name="Koren S."/>
            <person name="Bechman K.B."/>
            <person name="Herman A."/>
            <person name="Abrahante J.E."/>
            <person name="Garbe J."/>
        </authorList>
    </citation>
    <scope>NUCLEOTIDE SEQUENCE</scope>
    <source>
        <strain evidence="3">Duluth1</strain>
        <tissue evidence="3">Whole animal</tissue>
    </source>
</reference>
<feature type="signal peptide" evidence="2">
    <location>
        <begin position="1"/>
        <end position="27"/>
    </location>
</feature>
<gene>
    <name evidence="3" type="ORF">DPMN_122407</name>
</gene>
<evidence type="ECO:0000313" key="3">
    <source>
        <dbReference type="EMBL" id="KAH3820659.1"/>
    </source>
</evidence>
<accession>A0A9D4GNZ2</accession>